<name>A0A7S0EBS4_9EUKA</name>
<evidence type="ECO:0000256" key="2">
    <source>
        <dbReference type="SAM" id="SignalP"/>
    </source>
</evidence>
<dbReference type="AlphaFoldDB" id="A0A7S0EBS4"/>
<proteinExistence type="predicted"/>
<dbReference type="EMBL" id="HBEP01011050">
    <property type="protein sequence ID" value="CAD8479610.1"/>
    <property type="molecule type" value="Transcribed_RNA"/>
</dbReference>
<evidence type="ECO:0000313" key="4">
    <source>
        <dbReference type="EMBL" id="CAD8479610.1"/>
    </source>
</evidence>
<keyword evidence="2" id="KW-0732">Signal</keyword>
<accession>A0A7S0EBS4</accession>
<gene>
    <name evidence="4" type="ORF">PANT1444_LOCUS6214</name>
</gene>
<feature type="signal peptide" evidence="2">
    <location>
        <begin position="1"/>
        <end position="18"/>
    </location>
</feature>
<dbReference type="InterPro" id="IPR008139">
    <property type="entry name" value="SaposinB_dom"/>
</dbReference>
<reference evidence="4" key="1">
    <citation type="submission" date="2021-01" db="EMBL/GenBank/DDBJ databases">
        <authorList>
            <person name="Corre E."/>
            <person name="Pelletier E."/>
            <person name="Niang G."/>
            <person name="Scheremetjew M."/>
            <person name="Finn R."/>
            <person name="Kale V."/>
            <person name="Holt S."/>
            <person name="Cochrane G."/>
            <person name="Meng A."/>
            <person name="Brown T."/>
            <person name="Cohen L."/>
        </authorList>
    </citation>
    <scope>NUCLEOTIDE SEQUENCE</scope>
    <source>
        <strain evidence="4">CCMP1374</strain>
    </source>
</reference>
<sequence>MAAYALALFVTCVAAVQAAKKPLTCGQCIALQEGMYRSINRNITTLEQRNTAGVTSSATIEVGQIIWNLCGSESWRQTRPNDALVDACETHQRPHTDLMTEYWKEKSTEEYHDKALALRMKRAVCPNPEIDACSLDELPDDYTPLNPKSDCAICEAVTADVFGIIHTSRERPTKKQRHGDNFLRIAALIGEVCDDLPMRHPIRPEKRDDVLEACQDFWEEHEDTFFKMVFDHTPQFALSLCSEQLDACEQDMSPNQLYAFDPSNPAAKDEL</sequence>
<feature type="domain" description="Saposin B-type" evidence="3">
    <location>
        <begin position="147"/>
        <end position="252"/>
    </location>
</feature>
<keyword evidence="1" id="KW-1015">Disulfide bond</keyword>
<evidence type="ECO:0000256" key="1">
    <source>
        <dbReference type="ARBA" id="ARBA00023157"/>
    </source>
</evidence>
<feature type="chain" id="PRO_5030573648" description="Saposin B-type domain-containing protein" evidence="2">
    <location>
        <begin position="19"/>
        <end position="271"/>
    </location>
</feature>
<protein>
    <recommendedName>
        <fullName evidence="3">Saposin B-type domain-containing protein</fullName>
    </recommendedName>
</protein>
<organism evidence="4">
    <name type="scientific">Phaeocystis antarctica</name>
    <dbReference type="NCBI Taxonomy" id="33657"/>
    <lineage>
        <taxon>Eukaryota</taxon>
        <taxon>Haptista</taxon>
        <taxon>Haptophyta</taxon>
        <taxon>Prymnesiophyceae</taxon>
        <taxon>Phaeocystales</taxon>
        <taxon>Phaeocystaceae</taxon>
        <taxon>Phaeocystis</taxon>
    </lineage>
</organism>
<evidence type="ECO:0000259" key="3">
    <source>
        <dbReference type="PROSITE" id="PS50015"/>
    </source>
</evidence>
<dbReference type="PROSITE" id="PS50015">
    <property type="entry name" value="SAP_B"/>
    <property type="match status" value="1"/>
</dbReference>